<dbReference type="EMBL" id="CM003536">
    <property type="protein sequence ID" value="RCV42871.1"/>
    <property type="molecule type" value="Genomic_DNA"/>
</dbReference>
<reference evidence="13" key="1">
    <citation type="journal article" date="2012" name="Nat. Biotechnol.">
        <title>Reference genome sequence of the model plant Setaria.</title>
        <authorList>
            <person name="Bennetzen J.L."/>
            <person name="Schmutz J."/>
            <person name="Wang H."/>
            <person name="Percifield R."/>
            <person name="Hawkins J."/>
            <person name="Pontaroli A.C."/>
            <person name="Estep M."/>
            <person name="Feng L."/>
            <person name="Vaughn J.N."/>
            <person name="Grimwood J."/>
            <person name="Jenkins J."/>
            <person name="Barry K."/>
            <person name="Lindquist E."/>
            <person name="Hellsten U."/>
            <person name="Deshpande S."/>
            <person name="Wang X."/>
            <person name="Wu X."/>
            <person name="Mitros T."/>
            <person name="Triplett J."/>
            <person name="Yang X."/>
            <person name="Ye C.Y."/>
            <person name="Mauro-Herrera M."/>
            <person name="Wang L."/>
            <person name="Li P."/>
            <person name="Sharma M."/>
            <person name="Sharma R."/>
            <person name="Ronald P.C."/>
            <person name="Panaud O."/>
            <person name="Kellogg E.A."/>
            <person name="Brutnell T.P."/>
            <person name="Doust A.N."/>
            <person name="Tuskan G.A."/>
            <person name="Rokhsar D."/>
            <person name="Devos K.M."/>
        </authorList>
    </citation>
    <scope>NUCLEOTIDE SEQUENCE [LARGE SCALE GENOMIC DNA]</scope>
    <source>
        <strain evidence="13">Yugu1</strain>
    </source>
</reference>
<dbReference type="InterPro" id="IPR001611">
    <property type="entry name" value="Leu-rich_rpt"/>
</dbReference>
<dbReference type="STRING" id="4555.A0A368SKF9"/>
<protein>
    <recommendedName>
        <fullName evidence="12">Protein kinase domain-containing protein</fullName>
    </recommendedName>
</protein>
<keyword evidence="10" id="KW-0675">Receptor</keyword>
<evidence type="ECO:0000256" key="11">
    <source>
        <dbReference type="ARBA" id="ARBA00023180"/>
    </source>
</evidence>
<reference evidence="13" key="2">
    <citation type="submission" date="2015-07" db="EMBL/GenBank/DDBJ databases">
        <authorList>
            <person name="Noorani M."/>
        </authorList>
    </citation>
    <scope>NUCLEOTIDE SEQUENCE</scope>
    <source>
        <strain evidence="13">Yugu1</strain>
    </source>
</reference>
<keyword evidence="3" id="KW-0812">Transmembrane</keyword>
<dbReference type="Gene3D" id="3.80.10.10">
    <property type="entry name" value="Ribonuclease Inhibitor"/>
    <property type="match status" value="2"/>
</dbReference>
<dbReference type="InterPro" id="IPR051716">
    <property type="entry name" value="Plant_RL_S/T_kinase"/>
</dbReference>
<name>A0A368SKF9_SETIT</name>
<dbReference type="PANTHER" id="PTHR48053:SF136">
    <property type="entry name" value="PROTEIN KINASE, PLANT-TYPE, PUTATIVE-RELATED"/>
    <property type="match status" value="1"/>
</dbReference>
<dbReference type="SUPFAM" id="SSF52058">
    <property type="entry name" value="L domain-like"/>
    <property type="match status" value="1"/>
</dbReference>
<keyword evidence="2" id="KW-0433">Leucine-rich repeat</keyword>
<keyword evidence="9" id="KW-0472">Membrane</keyword>
<keyword evidence="11" id="KW-0325">Glycoprotein</keyword>
<evidence type="ECO:0000256" key="8">
    <source>
        <dbReference type="ARBA" id="ARBA00022989"/>
    </source>
</evidence>
<dbReference type="FunFam" id="3.80.10.10:FF:000041">
    <property type="entry name" value="LRR receptor-like serine/threonine-protein kinase ERECTA"/>
    <property type="match status" value="1"/>
</dbReference>
<evidence type="ECO:0000313" key="13">
    <source>
        <dbReference type="EMBL" id="RCV42871.1"/>
    </source>
</evidence>
<keyword evidence="8" id="KW-1133">Transmembrane helix</keyword>
<keyword evidence="5" id="KW-0677">Repeat</keyword>
<feature type="domain" description="Protein kinase" evidence="12">
    <location>
        <begin position="65"/>
        <end position="428"/>
    </location>
</feature>
<dbReference type="GO" id="GO:0004674">
    <property type="term" value="F:protein serine/threonine kinase activity"/>
    <property type="evidence" value="ECO:0007669"/>
    <property type="project" value="UniProtKB-EC"/>
</dbReference>
<dbReference type="FunFam" id="3.80.10.10:FF:000221">
    <property type="entry name" value="Leucine-rich repeat receptor-like protein kinase PXL1"/>
    <property type="match status" value="1"/>
</dbReference>
<dbReference type="SMART" id="SM00369">
    <property type="entry name" value="LRR_TYP"/>
    <property type="match status" value="4"/>
</dbReference>
<evidence type="ECO:0000256" key="9">
    <source>
        <dbReference type="ARBA" id="ARBA00023136"/>
    </source>
</evidence>
<dbReference type="OrthoDB" id="676979at2759"/>
<dbReference type="Gene3D" id="1.10.510.10">
    <property type="entry name" value="Transferase(Phosphotransferase) domain 1"/>
    <property type="match status" value="1"/>
</dbReference>
<evidence type="ECO:0000256" key="7">
    <source>
        <dbReference type="ARBA" id="ARBA00022840"/>
    </source>
</evidence>
<sequence length="440" mass="48473">MLYLGSNRITGPIPPSIGRLTSLTLLDISYNQLSGSIPPEIGHLKKLTVLELTRNKLCGPVPMEIGHLTALGTLRIGQNELVGRVPEELGLLRHVDLLDISSNNLHGDIPASLFELRSLSSILNLSHNSLTAASIETIGQLQNIIAIDLSNNLLNSNMSIGQCQRLQTLSLSKNAMSGVIPDSIGTLGALQSLDLSSNKLTGSIPPSLSKLHLQLLNLSFNDLTGLVPSTGNHSLVYLDGNQKLCYLDGDMTAKNGDFGLAGCWLQSYQNNNLFPVFMDLQAPLDIFHQCITLVNLLYFNLCHEEYGYGSKPSTRGDVYSYGVMLLEMITGKSPLEQNFGGDMNLVKWVRDNYFPRQAHHVIDKRLISATTDAICEGVHESNTEKLLLNCLLIPMIEVALSCVAQSPDERSSMHDSVLRLKQMKETYLRNRSTMYRTRRG</sequence>
<dbReference type="InterPro" id="IPR011009">
    <property type="entry name" value="Kinase-like_dom_sf"/>
</dbReference>
<dbReference type="Pfam" id="PF13855">
    <property type="entry name" value="LRR_8"/>
    <property type="match status" value="2"/>
</dbReference>
<accession>A0A368SKF9</accession>
<evidence type="ECO:0000256" key="2">
    <source>
        <dbReference type="ARBA" id="ARBA00022614"/>
    </source>
</evidence>
<dbReference type="InterPro" id="IPR000719">
    <property type="entry name" value="Prot_kinase_dom"/>
</dbReference>
<comment type="subcellular location">
    <subcellularLocation>
        <location evidence="1">Membrane</location>
        <topology evidence="1">Single-pass membrane protein</topology>
    </subcellularLocation>
</comment>
<dbReference type="GO" id="GO:0016020">
    <property type="term" value="C:membrane"/>
    <property type="evidence" value="ECO:0007669"/>
    <property type="project" value="UniProtKB-SubCell"/>
</dbReference>
<dbReference type="PROSITE" id="PS50011">
    <property type="entry name" value="PROTEIN_KINASE_DOM"/>
    <property type="match status" value="1"/>
</dbReference>
<dbReference type="PANTHER" id="PTHR48053">
    <property type="entry name" value="LEUCINE RICH REPEAT FAMILY PROTEIN, EXPRESSED"/>
    <property type="match status" value="1"/>
</dbReference>
<evidence type="ECO:0000256" key="5">
    <source>
        <dbReference type="ARBA" id="ARBA00022737"/>
    </source>
</evidence>
<dbReference type="GO" id="GO:0005524">
    <property type="term" value="F:ATP binding"/>
    <property type="evidence" value="ECO:0007669"/>
    <property type="project" value="UniProtKB-KW"/>
</dbReference>
<keyword evidence="6" id="KW-0547">Nucleotide-binding</keyword>
<dbReference type="AlphaFoldDB" id="A0A368SKF9"/>
<evidence type="ECO:0000256" key="1">
    <source>
        <dbReference type="ARBA" id="ARBA00004167"/>
    </source>
</evidence>
<gene>
    <name evidence="13" type="ORF">SETIT_9G250000v2</name>
</gene>
<evidence type="ECO:0000256" key="6">
    <source>
        <dbReference type="ARBA" id="ARBA00022741"/>
    </source>
</evidence>
<evidence type="ECO:0000256" key="10">
    <source>
        <dbReference type="ARBA" id="ARBA00023170"/>
    </source>
</evidence>
<dbReference type="InterPro" id="IPR003591">
    <property type="entry name" value="Leu-rich_rpt_typical-subtyp"/>
</dbReference>
<evidence type="ECO:0000256" key="4">
    <source>
        <dbReference type="ARBA" id="ARBA00022729"/>
    </source>
</evidence>
<organism evidence="13">
    <name type="scientific">Setaria italica</name>
    <name type="common">Foxtail millet</name>
    <name type="synonym">Panicum italicum</name>
    <dbReference type="NCBI Taxonomy" id="4555"/>
    <lineage>
        <taxon>Eukaryota</taxon>
        <taxon>Viridiplantae</taxon>
        <taxon>Streptophyta</taxon>
        <taxon>Embryophyta</taxon>
        <taxon>Tracheophyta</taxon>
        <taxon>Spermatophyta</taxon>
        <taxon>Magnoliopsida</taxon>
        <taxon>Liliopsida</taxon>
        <taxon>Poales</taxon>
        <taxon>Poaceae</taxon>
        <taxon>PACMAD clade</taxon>
        <taxon>Panicoideae</taxon>
        <taxon>Panicodae</taxon>
        <taxon>Paniceae</taxon>
        <taxon>Cenchrinae</taxon>
        <taxon>Setaria</taxon>
    </lineage>
</organism>
<proteinExistence type="predicted"/>
<keyword evidence="4" id="KW-0732">Signal</keyword>
<dbReference type="PROSITE" id="PS51450">
    <property type="entry name" value="LRR"/>
    <property type="match status" value="1"/>
</dbReference>
<keyword evidence="7" id="KW-0067">ATP-binding</keyword>
<dbReference type="SUPFAM" id="SSF56112">
    <property type="entry name" value="Protein kinase-like (PK-like)"/>
    <property type="match status" value="1"/>
</dbReference>
<evidence type="ECO:0000259" key="12">
    <source>
        <dbReference type="PROSITE" id="PS50011"/>
    </source>
</evidence>
<evidence type="ECO:0000256" key="3">
    <source>
        <dbReference type="ARBA" id="ARBA00022692"/>
    </source>
</evidence>
<dbReference type="PRINTS" id="PR00019">
    <property type="entry name" value="LEURICHRPT"/>
</dbReference>
<dbReference type="InterPro" id="IPR032675">
    <property type="entry name" value="LRR_dom_sf"/>
</dbReference>